<evidence type="ECO:0000313" key="10">
    <source>
        <dbReference type="EMBL" id="PTR18655.1"/>
    </source>
</evidence>
<dbReference type="InterPro" id="IPR000923">
    <property type="entry name" value="BlueCu_1"/>
</dbReference>
<evidence type="ECO:0000256" key="8">
    <source>
        <dbReference type="PIRSR" id="PIRSR602386-1"/>
    </source>
</evidence>
<dbReference type="GO" id="GO:0042597">
    <property type="term" value="C:periplasmic space"/>
    <property type="evidence" value="ECO:0007669"/>
    <property type="project" value="UniProtKB-SubCell"/>
</dbReference>
<accession>A0A2T5K896</accession>
<proteinExistence type="predicted"/>
<keyword evidence="4" id="KW-0574">Periplasm</keyword>
<dbReference type="CDD" id="cd04218">
    <property type="entry name" value="Pseudoazurin"/>
    <property type="match status" value="1"/>
</dbReference>
<evidence type="ECO:0000256" key="3">
    <source>
        <dbReference type="ARBA" id="ARBA00022723"/>
    </source>
</evidence>
<gene>
    <name evidence="10" type="ORF">C8J28_10779</name>
</gene>
<evidence type="ECO:0000313" key="11">
    <source>
        <dbReference type="Proteomes" id="UP000244060"/>
    </source>
</evidence>
<evidence type="ECO:0000256" key="4">
    <source>
        <dbReference type="ARBA" id="ARBA00022764"/>
    </source>
</evidence>
<dbReference type="NCBIfam" id="TIGR02375">
    <property type="entry name" value="pseudoazurin"/>
    <property type="match status" value="1"/>
</dbReference>
<sequence length="173" mass="18391">MIRNPSLRQHNKGRNRACYPKGISCKESQMLKKITAAATLMLVLGTAAQAATHEVIMLNKGADGAMVFEPAFVVAQPGDTILFKATDKGHNAETIKGMLPEGAEAFKGKMGKDVSVTLTDEGLYGVKCAPHFSMGMVALIQVGAPVNHEEVAGVPMKGTAKKRFEPLLAQVAQ</sequence>
<dbReference type="GO" id="GO:0005507">
    <property type="term" value="F:copper ion binding"/>
    <property type="evidence" value="ECO:0007669"/>
    <property type="project" value="UniProtKB-UniRule"/>
</dbReference>
<dbReference type="Pfam" id="PF00127">
    <property type="entry name" value="Copper-bind"/>
    <property type="match status" value="1"/>
</dbReference>
<dbReference type="PRINTS" id="PR00156">
    <property type="entry name" value="COPPERBLUE"/>
</dbReference>
<evidence type="ECO:0000259" key="9">
    <source>
        <dbReference type="Pfam" id="PF00127"/>
    </source>
</evidence>
<dbReference type="PRINTS" id="PR00155">
    <property type="entry name" value="AMICYANIN"/>
</dbReference>
<keyword evidence="2" id="KW-0813">Transport</keyword>
<feature type="binding site" evidence="8">
    <location>
        <position position="136"/>
    </location>
    <ligand>
        <name>Cu cation</name>
        <dbReference type="ChEBI" id="CHEBI:23378"/>
    </ligand>
</feature>
<dbReference type="InterPro" id="IPR002386">
    <property type="entry name" value="Amicyanin/Pseudoazurin"/>
</dbReference>
<reference evidence="10 11" key="1">
    <citation type="submission" date="2018-04" db="EMBL/GenBank/DDBJ databases">
        <title>Genomic Encyclopedia of Type Strains, Phase III (KMG-III): the genomes of soil and plant-associated and newly described type strains.</title>
        <authorList>
            <person name="Whitman W."/>
        </authorList>
    </citation>
    <scope>NUCLEOTIDE SEQUENCE [LARGE SCALE GENOMIC DNA]</scope>
    <source>
        <strain evidence="10 11">KA25</strain>
    </source>
</reference>
<feature type="binding site" evidence="8">
    <location>
        <position position="131"/>
    </location>
    <ligand>
        <name>Cu cation</name>
        <dbReference type="ChEBI" id="CHEBI:23378"/>
    </ligand>
</feature>
<dbReference type="InterPro" id="IPR012745">
    <property type="entry name" value="Pseudoazurin"/>
</dbReference>
<feature type="domain" description="Blue (type 1) copper" evidence="9">
    <location>
        <begin position="57"/>
        <end position="142"/>
    </location>
</feature>
<comment type="cofactor">
    <cofactor evidence="8">
        <name>Cu cation</name>
        <dbReference type="ChEBI" id="CHEBI:23378"/>
    </cofactor>
    <text evidence="8">Binds 1 copper ion per subunit.</text>
</comment>
<keyword evidence="5" id="KW-0249">Electron transport</keyword>
<dbReference type="Gene3D" id="2.60.40.420">
    <property type="entry name" value="Cupredoxins - blue copper proteins"/>
    <property type="match status" value="1"/>
</dbReference>
<dbReference type="AlphaFoldDB" id="A0A2T5K896"/>
<evidence type="ECO:0000256" key="7">
    <source>
        <dbReference type="NCBIfam" id="TIGR02375"/>
    </source>
</evidence>
<comment type="subcellular location">
    <subcellularLocation>
        <location evidence="1">Periplasm</location>
    </subcellularLocation>
</comment>
<evidence type="ECO:0000256" key="2">
    <source>
        <dbReference type="ARBA" id="ARBA00022448"/>
    </source>
</evidence>
<feature type="binding site" evidence="8">
    <location>
        <position position="90"/>
    </location>
    <ligand>
        <name>Cu cation</name>
        <dbReference type="ChEBI" id="CHEBI:23378"/>
    </ligand>
</feature>
<dbReference type="Proteomes" id="UP000244060">
    <property type="component" value="Unassembled WGS sequence"/>
</dbReference>
<organism evidence="10 11">
    <name type="scientific">Cereibacter azotoformans</name>
    <dbReference type="NCBI Taxonomy" id="43057"/>
    <lineage>
        <taxon>Bacteria</taxon>
        <taxon>Pseudomonadati</taxon>
        <taxon>Pseudomonadota</taxon>
        <taxon>Alphaproteobacteria</taxon>
        <taxon>Rhodobacterales</taxon>
        <taxon>Paracoccaceae</taxon>
        <taxon>Cereibacter</taxon>
    </lineage>
</organism>
<keyword evidence="3 8" id="KW-0479">Metal-binding</keyword>
<feature type="binding site" evidence="8">
    <location>
        <position position="128"/>
    </location>
    <ligand>
        <name>Cu cation</name>
        <dbReference type="ChEBI" id="CHEBI:23378"/>
    </ligand>
</feature>
<dbReference type="InterPro" id="IPR001235">
    <property type="entry name" value="Copper_blue_Plastocyanin"/>
</dbReference>
<dbReference type="EMBL" id="QAOT01000007">
    <property type="protein sequence ID" value="PTR18655.1"/>
    <property type="molecule type" value="Genomic_DNA"/>
</dbReference>
<dbReference type="GO" id="GO:0009055">
    <property type="term" value="F:electron transfer activity"/>
    <property type="evidence" value="ECO:0007669"/>
    <property type="project" value="InterPro"/>
</dbReference>
<dbReference type="SUPFAM" id="SSF49503">
    <property type="entry name" value="Cupredoxins"/>
    <property type="match status" value="1"/>
</dbReference>
<keyword evidence="6 8" id="KW-0186">Copper</keyword>
<keyword evidence="11" id="KW-1185">Reference proteome</keyword>
<name>A0A2T5K896_9RHOB</name>
<evidence type="ECO:0000256" key="5">
    <source>
        <dbReference type="ARBA" id="ARBA00022982"/>
    </source>
</evidence>
<evidence type="ECO:0000256" key="6">
    <source>
        <dbReference type="ARBA" id="ARBA00023008"/>
    </source>
</evidence>
<comment type="caution">
    <text evidence="10">The sequence shown here is derived from an EMBL/GenBank/DDBJ whole genome shotgun (WGS) entry which is preliminary data.</text>
</comment>
<dbReference type="InterPro" id="IPR008972">
    <property type="entry name" value="Cupredoxin"/>
</dbReference>
<protein>
    <recommendedName>
        <fullName evidence="7">Pseudoazurin</fullName>
    </recommendedName>
</protein>
<evidence type="ECO:0000256" key="1">
    <source>
        <dbReference type="ARBA" id="ARBA00004418"/>
    </source>
</evidence>